<dbReference type="Proteomes" id="UP000828390">
    <property type="component" value="Unassembled WGS sequence"/>
</dbReference>
<dbReference type="AlphaFoldDB" id="A0A9D4BFV1"/>
<feature type="region of interest" description="Disordered" evidence="1">
    <location>
        <begin position="52"/>
        <end position="87"/>
    </location>
</feature>
<feature type="compositionally biased region" description="Polar residues" evidence="1">
    <location>
        <begin position="179"/>
        <end position="198"/>
    </location>
</feature>
<evidence type="ECO:0000256" key="1">
    <source>
        <dbReference type="SAM" id="MobiDB-lite"/>
    </source>
</evidence>
<proteinExistence type="predicted"/>
<organism evidence="2 3">
    <name type="scientific">Dreissena polymorpha</name>
    <name type="common">Zebra mussel</name>
    <name type="synonym">Mytilus polymorpha</name>
    <dbReference type="NCBI Taxonomy" id="45954"/>
    <lineage>
        <taxon>Eukaryota</taxon>
        <taxon>Metazoa</taxon>
        <taxon>Spiralia</taxon>
        <taxon>Lophotrochozoa</taxon>
        <taxon>Mollusca</taxon>
        <taxon>Bivalvia</taxon>
        <taxon>Autobranchia</taxon>
        <taxon>Heteroconchia</taxon>
        <taxon>Euheterodonta</taxon>
        <taxon>Imparidentia</taxon>
        <taxon>Neoheterodontei</taxon>
        <taxon>Myida</taxon>
        <taxon>Dreissenoidea</taxon>
        <taxon>Dreissenidae</taxon>
        <taxon>Dreissena</taxon>
    </lineage>
</organism>
<accession>A0A9D4BFV1</accession>
<name>A0A9D4BFV1_DREPO</name>
<evidence type="ECO:0000313" key="2">
    <source>
        <dbReference type="EMBL" id="KAH3693229.1"/>
    </source>
</evidence>
<evidence type="ECO:0000313" key="3">
    <source>
        <dbReference type="Proteomes" id="UP000828390"/>
    </source>
</evidence>
<protein>
    <submittedName>
        <fullName evidence="2">Uncharacterized protein</fullName>
    </submittedName>
</protein>
<comment type="caution">
    <text evidence="2">The sequence shown here is derived from an EMBL/GenBank/DDBJ whole genome shotgun (WGS) entry which is preliminary data.</text>
</comment>
<feature type="compositionally biased region" description="Polar residues" evidence="1">
    <location>
        <begin position="52"/>
        <end position="66"/>
    </location>
</feature>
<feature type="region of interest" description="Disordered" evidence="1">
    <location>
        <begin position="164"/>
        <end position="210"/>
    </location>
</feature>
<keyword evidence="3" id="KW-1185">Reference proteome</keyword>
<sequence>MERTRAKGDFASAYKLSLATFDKKAVRRERRSIEQKEIRIEGINKRRNLQDLSPLQEIDQTINSTHYKGKTPLKREETTSSEKVPSRLEQLKKWREERDKKRREEIVNSRNPVFKVGKTDHKDTYLYKKENLKKHPVKPVPIPDSIKVAATTKAILALEKSKLPVKAQKSSMKPVVTGPKTSQSVASSKQSQPATIRAQSRETKPSRASAKKTCWLKIVLLKCAKPKCAKGDSKH</sequence>
<reference evidence="2" key="2">
    <citation type="submission" date="2020-11" db="EMBL/GenBank/DDBJ databases">
        <authorList>
            <person name="McCartney M.A."/>
            <person name="Auch B."/>
            <person name="Kono T."/>
            <person name="Mallez S."/>
            <person name="Becker A."/>
            <person name="Gohl D.M."/>
            <person name="Silverstein K.A.T."/>
            <person name="Koren S."/>
            <person name="Bechman K.B."/>
            <person name="Herman A."/>
            <person name="Abrahante J.E."/>
            <person name="Garbe J."/>
        </authorList>
    </citation>
    <scope>NUCLEOTIDE SEQUENCE</scope>
    <source>
        <strain evidence="2">Duluth1</strain>
        <tissue evidence="2">Whole animal</tissue>
    </source>
</reference>
<feature type="compositionally biased region" description="Basic and acidic residues" evidence="1">
    <location>
        <begin position="73"/>
        <end position="87"/>
    </location>
</feature>
<dbReference type="EMBL" id="JAIWYP010000017">
    <property type="protein sequence ID" value="KAH3693229.1"/>
    <property type="molecule type" value="Genomic_DNA"/>
</dbReference>
<gene>
    <name evidence="2" type="ORF">DPMN_192632</name>
</gene>
<reference evidence="2" key="1">
    <citation type="journal article" date="2019" name="bioRxiv">
        <title>The Genome of the Zebra Mussel, Dreissena polymorpha: A Resource for Invasive Species Research.</title>
        <authorList>
            <person name="McCartney M.A."/>
            <person name="Auch B."/>
            <person name="Kono T."/>
            <person name="Mallez S."/>
            <person name="Zhang Y."/>
            <person name="Obille A."/>
            <person name="Becker A."/>
            <person name="Abrahante J.E."/>
            <person name="Garbe J."/>
            <person name="Badalamenti J.P."/>
            <person name="Herman A."/>
            <person name="Mangelson H."/>
            <person name="Liachko I."/>
            <person name="Sullivan S."/>
            <person name="Sone E.D."/>
            <person name="Koren S."/>
            <person name="Silverstein K.A.T."/>
            <person name="Beckman K.B."/>
            <person name="Gohl D.M."/>
        </authorList>
    </citation>
    <scope>NUCLEOTIDE SEQUENCE</scope>
    <source>
        <strain evidence="2">Duluth1</strain>
        <tissue evidence="2">Whole animal</tissue>
    </source>
</reference>